<organism evidence="2 3">
    <name type="scientific">Carboxylicivirga sediminis</name>
    <dbReference type="NCBI Taxonomy" id="2006564"/>
    <lineage>
        <taxon>Bacteria</taxon>
        <taxon>Pseudomonadati</taxon>
        <taxon>Bacteroidota</taxon>
        <taxon>Bacteroidia</taxon>
        <taxon>Marinilabiliales</taxon>
        <taxon>Marinilabiliaceae</taxon>
        <taxon>Carboxylicivirga</taxon>
    </lineage>
</organism>
<dbReference type="EMBL" id="JAGTAR010000053">
    <property type="protein sequence ID" value="MBR8538205.1"/>
    <property type="molecule type" value="Genomic_DNA"/>
</dbReference>
<dbReference type="AlphaFoldDB" id="A0A941FCW8"/>
<dbReference type="Pfam" id="PF04015">
    <property type="entry name" value="DUF362"/>
    <property type="match status" value="1"/>
</dbReference>
<gene>
    <name evidence="2" type="ORF">KDU71_21720</name>
</gene>
<accession>A0A941FCW8</accession>
<evidence type="ECO:0000313" key="3">
    <source>
        <dbReference type="Proteomes" id="UP000679220"/>
    </source>
</evidence>
<feature type="domain" description="DUF362" evidence="1">
    <location>
        <begin position="239"/>
        <end position="341"/>
    </location>
</feature>
<reference evidence="2" key="2">
    <citation type="submission" date="2021-04" db="EMBL/GenBank/DDBJ databases">
        <authorList>
            <person name="Zhang T."/>
            <person name="Zhang Y."/>
            <person name="Lu D."/>
            <person name="Zuo D."/>
            <person name="Du Z."/>
        </authorList>
    </citation>
    <scope>NUCLEOTIDE SEQUENCE</scope>
    <source>
        <strain evidence="2">JR1</strain>
    </source>
</reference>
<comment type="caution">
    <text evidence="2">The sequence shown here is derived from an EMBL/GenBank/DDBJ whole genome shotgun (WGS) entry which is preliminary data.</text>
</comment>
<reference evidence="2" key="1">
    <citation type="journal article" date="2018" name="Int. J. Syst. Evol. Microbiol.">
        <title>Carboxylicivirga sediminis sp. nov., isolated from coastal sediment.</title>
        <authorList>
            <person name="Wang F.Q."/>
            <person name="Ren L.H."/>
            <person name="Zou R.J."/>
            <person name="Sun Y.Z."/>
            <person name="Liu X.J."/>
            <person name="Jiang F."/>
            <person name="Liu L.J."/>
        </authorList>
    </citation>
    <scope>NUCLEOTIDE SEQUENCE</scope>
    <source>
        <strain evidence="2">JR1</strain>
    </source>
</reference>
<dbReference type="Proteomes" id="UP000679220">
    <property type="component" value="Unassembled WGS sequence"/>
</dbReference>
<name>A0A941FCW8_9BACT</name>
<dbReference type="InterPro" id="IPR007160">
    <property type="entry name" value="DUF362"/>
</dbReference>
<evidence type="ECO:0000313" key="2">
    <source>
        <dbReference type="EMBL" id="MBR8538205.1"/>
    </source>
</evidence>
<dbReference type="RefSeq" id="WP_212193229.1">
    <property type="nucleotide sequence ID" value="NZ_JAGTAR010000053.1"/>
</dbReference>
<dbReference type="InterPro" id="IPR006311">
    <property type="entry name" value="TAT_signal"/>
</dbReference>
<proteinExistence type="predicted"/>
<protein>
    <submittedName>
        <fullName evidence="2">DUF362 domain-containing protein</fullName>
    </submittedName>
</protein>
<dbReference type="PROSITE" id="PS51318">
    <property type="entry name" value="TAT"/>
    <property type="match status" value="1"/>
</dbReference>
<evidence type="ECO:0000259" key="1">
    <source>
        <dbReference type="Pfam" id="PF04015"/>
    </source>
</evidence>
<sequence>MSQSKVNRRSFFKLATAVGAGAIVNQPQSILAAPPQEQQPAKPVTNIADALKHPRNERSLPGKYPGKVVKVMNKASVVDNQPQEDIANEMIKKAMLQLTNEENIKKAWQQFVSDDEIIGLKVNPVAGKLLSTSHAVVQSIVKQLESAGIPRKNIVIWDRRLMQLHETGFTEENYPGITITGTEQQDAEGGFYDKDGKLYGEKMIDKEWFYYADVEGEYDEYTMPYMVNGGKHSYFTKICTQQVDKIINVPILKNAGPTVTLCLKNLAYGSISNTGRLHKQLWSDTCAEVCAFPPIRDKVVLNIVDGLKGCFNGGPAANPQFICNYYTIMAGTDPVAIDRIGHDIIVKKRIAEGIQEKDDPKRLKFMEMAEELQLGVADINKITLEEV</sequence>
<keyword evidence="3" id="KW-1185">Reference proteome</keyword>